<dbReference type="InterPro" id="IPR029063">
    <property type="entry name" value="SAM-dependent_MTases_sf"/>
</dbReference>
<gene>
    <name evidence="9" type="ORF">GCM10011502_29510</name>
</gene>
<evidence type="ECO:0000256" key="3">
    <source>
        <dbReference type="ARBA" id="ARBA00012141"/>
    </source>
</evidence>
<evidence type="ECO:0000256" key="6">
    <source>
        <dbReference type="ARBA" id="ARBA00022679"/>
    </source>
</evidence>
<dbReference type="PANTHER" id="PTHR43542">
    <property type="entry name" value="METHYLTRANSFERASE"/>
    <property type="match status" value="1"/>
</dbReference>
<dbReference type="PROSITE" id="PS00092">
    <property type="entry name" value="N6_MTASE"/>
    <property type="match status" value="1"/>
</dbReference>
<sequence length="198" mass="22305">MAKAKPVKKASAGNGQIRLIGGQWRGRKLPVLNSEGLRPTTDRIKETLFNWLMFDIPHCRCLDLFAGSGSLGFEALSRGASEVIMVEKDARVAQQLQHNLASLPAAQGRIINTDALGFLQTPATPFDLVFLDPPFHRELLPNVCQLLEENGWLNDDAKIYIEREQASESLLLPQHWRLLKDKQAGQVNYQLYQRESEQ</sequence>
<evidence type="ECO:0000256" key="5">
    <source>
        <dbReference type="ARBA" id="ARBA00022603"/>
    </source>
</evidence>
<comment type="caution">
    <text evidence="9">The sequence shown here is derived from an EMBL/GenBank/DDBJ whole genome shotgun (WGS) entry which is preliminary data.</text>
</comment>
<dbReference type="CDD" id="cd02440">
    <property type="entry name" value="AdoMet_MTases"/>
    <property type="match status" value="1"/>
</dbReference>
<comment type="function">
    <text evidence="1 8">Specifically methylates the guanine in position 966 of 16S rRNA in the assembled 30S particle.</text>
</comment>
<evidence type="ECO:0000313" key="10">
    <source>
        <dbReference type="Proteomes" id="UP000646152"/>
    </source>
</evidence>
<evidence type="ECO:0000256" key="1">
    <source>
        <dbReference type="ARBA" id="ARBA00002649"/>
    </source>
</evidence>
<keyword evidence="5 8" id="KW-0489">Methyltransferase</keyword>
<evidence type="ECO:0000256" key="4">
    <source>
        <dbReference type="ARBA" id="ARBA00013682"/>
    </source>
</evidence>
<protein>
    <recommendedName>
        <fullName evidence="4 8">Ribosomal RNA small subunit methyltransferase D</fullName>
        <ecNumber evidence="3 8">2.1.1.171</ecNumber>
    </recommendedName>
</protein>
<dbReference type="Gene3D" id="3.40.50.150">
    <property type="entry name" value="Vaccinia Virus protein VP39"/>
    <property type="match status" value="1"/>
</dbReference>
<dbReference type="PANTHER" id="PTHR43542:SF1">
    <property type="entry name" value="METHYLTRANSFERASE"/>
    <property type="match status" value="1"/>
</dbReference>
<dbReference type="PIRSF" id="PIRSF004553">
    <property type="entry name" value="CHP00095"/>
    <property type="match status" value="1"/>
</dbReference>
<dbReference type="RefSeq" id="WP_188630911.1">
    <property type="nucleotide sequence ID" value="NZ_BMKE01000043.1"/>
</dbReference>
<evidence type="ECO:0000256" key="2">
    <source>
        <dbReference type="ARBA" id="ARBA00005269"/>
    </source>
</evidence>
<dbReference type="EC" id="2.1.1.171" evidence="3 8"/>
<accession>A0ABQ1IX35</accession>
<evidence type="ECO:0000256" key="7">
    <source>
        <dbReference type="ARBA" id="ARBA00048326"/>
    </source>
</evidence>
<comment type="similarity">
    <text evidence="2 8">Belongs to the methyltransferase superfamily. RsmD family.</text>
</comment>
<keyword evidence="6 8" id="KW-0808">Transferase</keyword>
<dbReference type="GO" id="GO:0032259">
    <property type="term" value="P:methylation"/>
    <property type="evidence" value="ECO:0007669"/>
    <property type="project" value="UniProtKB-KW"/>
</dbReference>
<keyword evidence="10" id="KW-1185">Reference proteome</keyword>
<dbReference type="EMBL" id="BMKE01000043">
    <property type="protein sequence ID" value="GGB54552.1"/>
    <property type="molecule type" value="Genomic_DNA"/>
</dbReference>
<evidence type="ECO:0000256" key="8">
    <source>
        <dbReference type="PIRNR" id="PIRNR004553"/>
    </source>
</evidence>
<name>A0ABQ1IX35_9GAMM</name>
<comment type="catalytic activity">
    <reaction evidence="7 8">
        <text>guanosine(966) in 16S rRNA + S-adenosyl-L-methionine = N(2)-methylguanosine(966) in 16S rRNA + S-adenosyl-L-homocysteine + H(+)</text>
        <dbReference type="Rhea" id="RHEA:23548"/>
        <dbReference type="Rhea" id="RHEA-COMP:10211"/>
        <dbReference type="Rhea" id="RHEA-COMP:10212"/>
        <dbReference type="ChEBI" id="CHEBI:15378"/>
        <dbReference type="ChEBI" id="CHEBI:57856"/>
        <dbReference type="ChEBI" id="CHEBI:59789"/>
        <dbReference type="ChEBI" id="CHEBI:74269"/>
        <dbReference type="ChEBI" id="CHEBI:74481"/>
        <dbReference type="EC" id="2.1.1.171"/>
    </reaction>
</comment>
<dbReference type="Proteomes" id="UP000646152">
    <property type="component" value="Unassembled WGS sequence"/>
</dbReference>
<reference evidence="10" key="1">
    <citation type="journal article" date="2019" name="Int. J. Syst. Evol. Microbiol.">
        <title>The Global Catalogue of Microorganisms (GCM) 10K type strain sequencing project: providing services to taxonomists for standard genome sequencing and annotation.</title>
        <authorList>
            <consortium name="The Broad Institute Genomics Platform"/>
            <consortium name="The Broad Institute Genome Sequencing Center for Infectious Disease"/>
            <person name="Wu L."/>
            <person name="Ma J."/>
        </authorList>
    </citation>
    <scope>NUCLEOTIDE SEQUENCE [LARGE SCALE GENOMIC DNA]</scope>
    <source>
        <strain evidence="10">CGMCC 1.15923</strain>
    </source>
</reference>
<keyword evidence="8" id="KW-0698">rRNA processing</keyword>
<dbReference type="SUPFAM" id="SSF53335">
    <property type="entry name" value="S-adenosyl-L-methionine-dependent methyltransferases"/>
    <property type="match status" value="1"/>
</dbReference>
<keyword evidence="8" id="KW-0949">S-adenosyl-L-methionine</keyword>
<proteinExistence type="inferred from homology"/>
<dbReference type="NCBIfam" id="TIGR00095">
    <property type="entry name" value="16S rRNA (guanine(966)-N(2))-methyltransferase RsmD"/>
    <property type="match status" value="1"/>
</dbReference>
<dbReference type="InterPro" id="IPR002052">
    <property type="entry name" value="DNA_methylase_N6_adenine_CS"/>
</dbReference>
<dbReference type="Pfam" id="PF03602">
    <property type="entry name" value="Cons_hypoth95"/>
    <property type="match status" value="1"/>
</dbReference>
<dbReference type="GO" id="GO:0008168">
    <property type="term" value="F:methyltransferase activity"/>
    <property type="evidence" value="ECO:0007669"/>
    <property type="project" value="UniProtKB-KW"/>
</dbReference>
<dbReference type="InterPro" id="IPR004398">
    <property type="entry name" value="RNA_MeTrfase_RsmD"/>
</dbReference>
<organism evidence="9 10">
    <name type="scientific">Oceanisphaera marina</name>
    <dbReference type="NCBI Taxonomy" id="2017550"/>
    <lineage>
        <taxon>Bacteria</taxon>
        <taxon>Pseudomonadati</taxon>
        <taxon>Pseudomonadota</taxon>
        <taxon>Gammaproteobacteria</taxon>
        <taxon>Aeromonadales</taxon>
        <taxon>Aeromonadaceae</taxon>
        <taxon>Oceanisphaera</taxon>
    </lineage>
</organism>
<evidence type="ECO:0000313" key="9">
    <source>
        <dbReference type="EMBL" id="GGB54552.1"/>
    </source>
</evidence>